<dbReference type="Pfam" id="PF12696">
    <property type="entry name" value="TraG-D_C"/>
    <property type="match status" value="1"/>
</dbReference>
<keyword evidence="5" id="KW-1185">Reference proteome</keyword>
<evidence type="ECO:0000313" key="4">
    <source>
        <dbReference type="EMBL" id="TFZ00075.1"/>
    </source>
</evidence>
<dbReference type="AlphaFoldDB" id="A0A4Z0BPU0"/>
<proteinExistence type="predicted"/>
<feature type="region of interest" description="Disordered" evidence="1">
    <location>
        <begin position="573"/>
        <end position="611"/>
    </location>
</feature>
<dbReference type="Proteomes" id="UP000297839">
    <property type="component" value="Unassembled WGS sequence"/>
</dbReference>
<dbReference type="OrthoDB" id="6512860at2"/>
<feature type="domain" description="TraD/TraG TraM recognition site" evidence="3">
    <location>
        <begin position="412"/>
        <end position="538"/>
    </location>
</feature>
<evidence type="ECO:0000256" key="2">
    <source>
        <dbReference type="SAM" id="Phobius"/>
    </source>
</evidence>
<dbReference type="Gene3D" id="3.40.50.300">
    <property type="entry name" value="P-loop containing nucleotide triphosphate hydrolases"/>
    <property type="match status" value="2"/>
</dbReference>
<gene>
    <name evidence="4" type="ORF">EZ216_13270</name>
</gene>
<dbReference type="InterPro" id="IPR032689">
    <property type="entry name" value="TraG-D_C"/>
</dbReference>
<reference evidence="4 5" key="1">
    <citation type="submission" date="2019-03" db="EMBL/GenBank/DDBJ databases">
        <title>Ramlibacter sp. 18x22-1, whole genome shotgun sequence.</title>
        <authorList>
            <person name="Zhang X."/>
            <person name="Feng G."/>
            <person name="Zhu H."/>
        </authorList>
    </citation>
    <scope>NUCLEOTIDE SEQUENCE [LARGE SCALE GENOMIC DNA]</scope>
    <source>
        <strain evidence="4 5">18x22-1</strain>
    </source>
</reference>
<organism evidence="4 5">
    <name type="scientific">Ramlibacter humi</name>
    <dbReference type="NCBI Taxonomy" id="2530451"/>
    <lineage>
        <taxon>Bacteria</taxon>
        <taxon>Pseudomonadati</taxon>
        <taxon>Pseudomonadota</taxon>
        <taxon>Betaproteobacteria</taxon>
        <taxon>Burkholderiales</taxon>
        <taxon>Comamonadaceae</taxon>
        <taxon>Ramlibacter</taxon>
    </lineage>
</organism>
<dbReference type="InterPro" id="IPR027417">
    <property type="entry name" value="P-loop_NTPase"/>
</dbReference>
<comment type="caution">
    <text evidence="4">The sequence shown here is derived from an EMBL/GenBank/DDBJ whole genome shotgun (WGS) entry which is preliminary data.</text>
</comment>
<dbReference type="SUPFAM" id="SSF52540">
    <property type="entry name" value="P-loop containing nucleoside triphosphate hydrolases"/>
    <property type="match status" value="1"/>
</dbReference>
<dbReference type="RefSeq" id="WP_135250262.1">
    <property type="nucleotide sequence ID" value="NZ_SMLK01000004.1"/>
</dbReference>
<sequence>MNALLDQLLIPQYQFAIQWFGPAYFNTIMLMIMVLVWINPLPLNATEKDDSTKEAVLLWTRRIIVTAIPILAVIVPIYLCLLVDAVRVADLGADSARWARAWLWGAAKANLWRVVAGTLVAMVVKAIYLRNIAPVLSHWFHERRNTLGLDAKSDIRVTAGKLQAKDFSPVEYYKEGEVFFGLNEHGAPIYVDLETFRKANCQVIGPTRFGKGVLLGGLMDQAIRNDHVVIYVDPKDDEWLPWVMYHAAGANRRLVTMDLNGSGKQRWHPFAGGTVRERRARIIVACGLADTGSDGDFYKRAERGILDAILPKCPSGSIGSMLAALEAKGPDGKPLKENAARLYESLREWSLVPALNPDKKGLTVDDVLRNGWVCYFRGAMDDRTVLAATRIFIMEVIQAAKRMKEERAGRQLTLAVDELKFLISQELSDALATSLGHNVNIVICHQSIGDLRGPEDKTLDAAALEQGVLTNCQLKVLYRCDPDTAEWGAKLSGTRQMKVMRTEKVHTNAAGGQVYNDDHMVANEEEALIPENVLLSLPPRVGVVFTPNQLARVIYTSPVRVSKGTDLLAEHPDAAARDVGGKGQTQPVPAPGKAEAQPVREAAAPSPAVAS</sequence>
<dbReference type="EMBL" id="SMLK01000004">
    <property type="protein sequence ID" value="TFZ00075.1"/>
    <property type="molecule type" value="Genomic_DNA"/>
</dbReference>
<evidence type="ECO:0000313" key="5">
    <source>
        <dbReference type="Proteomes" id="UP000297839"/>
    </source>
</evidence>
<name>A0A4Z0BPU0_9BURK</name>
<dbReference type="PIRSF" id="PIRSF003273">
    <property type="entry name" value="Mobilization_MobA"/>
    <property type="match status" value="1"/>
</dbReference>
<evidence type="ECO:0000256" key="1">
    <source>
        <dbReference type="SAM" id="MobiDB-lite"/>
    </source>
</evidence>
<keyword evidence="2" id="KW-0472">Membrane</keyword>
<protein>
    <recommendedName>
        <fullName evidence="3">TraD/TraG TraM recognition site domain-containing protein</fullName>
    </recommendedName>
</protein>
<keyword evidence="2" id="KW-1133">Transmembrane helix</keyword>
<feature type="transmembrane region" description="Helical" evidence="2">
    <location>
        <begin position="63"/>
        <end position="89"/>
    </location>
</feature>
<feature type="transmembrane region" description="Helical" evidence="2">
    <location>
        <begin position="23"/>
        <end position="43"/>
    </location>
</feature>
<accession>A0A4Z0BPU0</accession>
<evidence type="ECO:0000259" key="3">
    <source>
        <dbReference type="Pfam" id="PF12696"/>
    </source>
</evidence>
<keyword evidence="2" id="KW-0812">Transmembrane</keyword>
<dbReference type="InterPro" id="IPR016387">
    <property type="entry name" value="Mobilization_MobA"/>
</dbReference>